<name>G0QNI2_ICHMU</name>
<dbReference type="AlphaFoldDB" id="G0QNI2"/>
<dbReference type="InParanoid" id="G0QNI2"/>
<reference evidence="1 2" key="1">
    <citation type="submission" date="2011-07" db="EMBL/GenBank/DDBJ databases">
        <authorList>
            <person name="Coyne R."/>
            <person name="Brami D."/>
            <person name="Johnson J."/>
            <person name="Hostetler J."/>
            <person name="Hannick L."/>
            <person name="Clark T."/>
            <person name="Cassidy-Hanley D."/>
            <person name="Inman J."/>
        </authorList>
    </citation>
    <scope>NUCLEOTIDE SEQUENCE [LARGE SCALE GENOMIC DNA]</scope>
    <source>
        <strain evidence="1 2">G5</strain>
    </source>
</reference>
<proteinExistence type="predicted"/>
<keyword evidence="2" id="KW-1185">Reference proteome</keyword>
<evidence type="ECO:0000313" key="2">
    <source>
        <dbReference type="Proteomes" id="UP000008983"/>
    </source>
</evidence>
<organism evidence="1 2">
    <name type="scientific">Ichthyophthirius multifiliis</name>
    <name type="common">White spot disease agent</name>
    <name type="synonym">Ich</name>
    <dbReference type="NCBI Taxonomy" id="5932"/>
    <lineage>
        <taxon>Eukaryota</taxon>
        <taxon>Sar</taxon>
        <taxon>Alveolata</taxon>
        <taxon>Ciliophora</taxon>
        <taxon>Intramacronucleata</taxon>
        <taxon>Oligohymenophorea</taxon>
        <taxon>Hymenostomatida</taxon>
        <taxon>Ophryoglenina</taxon>
        <taxon>Ichthyophthirius</taxon>
    </lineage>
</organism>
<protein>
    <submittedName>
        <fullName evidence="1">Uncharacterized protein</fullName>
    </submittedName>
</protein>
<dbReference type="GeneID" id="14909392"/>
<gene>
    <name evidence="1" type="ORF">IMG5_058920</name>
</gene>
<dbReference type="Proteomes" id="UP000008983">
    <property type="component" value="Unassembled WGS sequence"/>
</dbReference>
<sequence length="131" mass="16202">MRIIYDQNFFKEIIIFLNKLSNISKVYLSPVNQKFVNYQLYKCDCLLEVKKYQFQCKSEYGEEVIFFEKLLIQPNLINYLSENYRFIFYQDFIVILKGKNIQILYVFICCEYIFTKMVKNKKNWRRILEYK</sequence>
<evidence type="ECO:0000313" key="1">
    <source>
        <dbReference type="EMBL" id="EGR33216.1"/>
    </source>
</evidence>
<accession>G0QNI2</accession>
<dbReference type="EMBL" id="GL983490">
    <property type="protein sequence ID" value="EGR33216.1"/>
    <property type="molecule type" value="Genomic_DNA"/>
</dbReference>
<dbReference type="RefSeq" id="XP_004037202.1">
    <property type="nucleotide sequence ID" value="XM_004037154.1"/>
</dbReference>